<dbReference type="InterPro" id="IPR052340">
    <property type="entry name" value="RNase_Y/CdgJ"/>
</dbReference>
<organism evidence="2 3">
    <name type="scientific">Thermosulfurimonas marina</name>
    <dbReference type="NCBI Taxonomy" id="2047767"/>
    <lineage>
        <taxon>Bacteria</taxon>
        <taxon>Pseudomonadati</taxon>
        <taxon>Thermodesulfobacteriota</taxon>
        <taxon>Thermodesulfobacteria</taxon>
        <taxon>Thermodesulfobacteriales</taxon>
        <taxon>Thermodesulfobacteriaceae</taxon>
        <taxon>Thermosulfurimonas</taxon>
    </lineage>
</organism>
<dbReference type="InterPro" id="IPR006675">
    <property type="entry name" value="HDIG_dom"/>
</dbReference>
<dbReference type="RefSeq" id="WP_168718667.1">
    <property type="nucleotide sequence ID" value="NZ_CP042909.1"/>
</dbReference>
<dbReference type="PROSITE" id="PS51833">
    <property type="entry name" value="HDOD"/>
    <property type="match status" value="1"/>
</dbReference>
<dbReference type="SUPFAM" id="SSF109604">
    <property type="entry name" value="HD-domain/PDEase-like"/>
    <property type="match status" value="1"/>
</dbReference>
<keyword evidence="3" id="KW-1185">Reference proteome</keyword>
<evidence type="ECO:0000259" key="1">
    <source>
        <dbReference type="PROSITE" id="PS51833"/>
    </source>
</evidence>
<dbReference type="EMBL" id="CP042909">
    <property type="protein sequence ID" value="QJA05303.1"/>
    <property type="molecule type" value="Genomic_DNA"/>
</dbReference>
<sequence>MVTAILVILAMLLLLIYFLRRSPSSPPAVPTPKGETLYTGEKPTDLSWVQTPEADSEKLRVEVYDLVQYDFDPRPQISEAVLEEVKKFLEKVPPPKILAGQIQQLLEDPRTSFSKVAKFISMDPVLTGEILKIANSAYYRTAASRKITSVNRALVLIGYNYLRMILLHYFLGRAISEHSPLSPEEIKDLWKHSLQVSAIMGYIALKKGYDSGLYLTAGILHDVGKFFLPLFGGQGAVAGLDEGSPLQEEEILYGFTHTSLGAYITRYWELPEEMQAAAAYHHPRLRSDFWDLPPERRLLVGWLTVADYLSHLYGGLKTSYAYKVPSWILEKLHLSSPEDLLGPELLWHLRRASAVVEES</sequence>
<evidence type="ECO:0000313" key="2">
    <source>
        <dbReference type="EMBL" id="QJA05303.1"/>
    </source>
</evidence>
<accession>A0A6H1WQ50</accession>
<gene>
    <name evidence="2" type="ORF">FVE67_00205</name>
</gene>
<dbReference type="AlphaFoldDB" id="A0A6H1WQ50"/>
<dbReference type="Proteomes" id="UP000501253">
    <property type="component" value="Chromosome"/>
</dbReference>
<dbReference type="Gene3D" id="1.10.3210.10">
    <property type="entry name" value="Hypothetical protein af1432"/>
    <property type="match status" value="1"/>
</dbReference>
<dbReference type="PANTHER" id="PTHR33525:SF3">
    <property type="entry name" value="RIBONUCLEASE Y"/>
    <property type="match status" value="1"/>
</dbReference>
<dbReference type="InterPro" id="IPR003607">
    <property type="entry name" value="HD/PDEase_dom"/>
</dbReference>
<protein>
    <submittedName>
        <fullName evidence="2">HDOD domain-containing protein</fullName>
    </submittedName>
</protein>
<dbReference type="NCBIfam" id="TIGR00277">
    <property type="entry name" value="HDIG"/>
    <property type="match status" value="1"/>
</dbReference>
<dbReference type="InterPro" id="IPR013976">
    <property type="entry name" value="HDOD"/>
</dbReference>
<dbReference type="Pfam" id="PF08668">
    <property type="entry name" value="HDOD"/>
    <property type="match status" value="1"/>
</dbReference>
<reference evidence="2 3" key="1">
    <citation type="submission" date="2019-08" db="EMBL/GenBank/DDBJ databases">
        <title>Complete genome sequence of Thermosulfurimonas marina SU872T, an anaerobic thermophilic chemolithoautotrophic bacterium isolated from a shallow marine hydrothermal vent.</title>
        <authorList>
            <person name="Allioux M."/>
            <person name="Jebbar M."/>
            <person name="Slobodkina G."/>
            <person name="Slobodkin A."/>
            <person name="Moalic Y."/>
            <person name="Frolova A."/>
            <person name="Shao Z."/>
            <person name="Alain K."/>
        </authorList>
    </citation>
    <scope>NUCLEOTIDE SEQUENCE [LARGE SCALE GENOMIC DNA]</scope>
    <source>
        <strain evidence="2 3">SU872</strain>
    </source>
</reference>
<name>A0A6H1WQ50_9BACT</name>
<dbReference type="CDD" id="cd00077">
    <property type="entry name" value="HDc"/>
    <property type="match status" value="1"/>
</dbReference>
<proteinExistence type="predicted"/>
<evidence type="ECO:0000313" key="3">
    <source>
        <dbReference type="Proteomes" id="UP000501253"/>
    </source>
</evidence>
<feature type="domain" description="HDOD" evidence="1">
    <location>
        <begin position="92"/>
        <end position="284"/>
    </location>
</feature>
<dbReference type="KEGG" id="tmai:FVE67_00205"/>
<dbReference type="PANTHER" id="PTHR33525">
    <property type="match status" value="1"/>
</dbReference>